<sequence length="79" mass="8806">MSKPVSRLDRITVNPTICHGSPTIRGMRLRVQDVLELLASGMSYDEILTDYDELERDDLLAAIEYAALDSSARVLRVVA</sequence>
<dbReference type="EMBL" id="JAYWLU010000001">
    <property type="protein sequence ID" value="MEX3593403.1"/>
    <property type="molecule type" value="Genomic_DNA"/>
</dbReference>
<reference evidence="1 2" key="1">
    <citation type="journal article" date="2024" name="Fungal Genet. Biol.">
        <title>The porcine skin microbiome exhibits broad fungal antagonism.</title>
        <authorList>
            <person name="De La Cruz K.F."/>
            <person name="Townsend E.C."/>
            <person name="Alex Cheong J.Z."/>
            <person name="Salamzade R."/>
            <person name="Liu A."/>
            <person name="Sandstrom S."/>
            <person name="Davila E."/>
            <person name="Huang L."/>
            <person name="Xu K.H."/>
            <person name="Wu S.Y."/>
            <person name="Meudt J.J."/>
            <person name="Shanmuganayagam D."/>
            <person name="Gibson A.L.F."/>
            <person name="Kalan L.R."/>
        </authorList>
    </citation>
    <scope>NUCLEOTIDE SEQUENCE [LARGE SCALE GENOMIC DNA]</scope>
    <source>
        <strain evidence="1 2">LK2625</strain>
    </source>
</reference>
<dbReference type="Pfam" id="PF04255">
    <property type="entry name" value="DUF433"/>
    <property type="match status" value="1"/>
</dbReference>
<evidence type="ECO:0000313" key="2">
    <source>
        <dbReference type="Proteomes" id="UP001558481"/>
    </source>
</evidence>
<dbReference type="InterPro" id="IPR009057">
    <property type="entry name" value="Homeodomain-like_sf"/>
</dbReference>
<keyword evidence="2" id="KW-1185">Reference proteome</keyword>
<dbReference type="PANTHER" id="PTHR34849">
    <property type="entry name" value="SSL5025 PROTEIN"/>
    <property type="match status" value="1"/>
</dbReference>
<accession>A0ABV3UYA4</accession>
<gene>
    <name evidence="1" type="ORF">VVR66_01590</name>
</gene>
<organism evidence="1 2">
    <name type="scientific">Kocuria carniphila</name>
    <dbReference type="NCBI Taxonomy" id="262208"/>
    <lineage>
        <taxon>Bacteria</taxon>
        <taxon>Bacillati</taxon>
        <taxon>Actinomycetota</taxon>
        <taxon>Actinomycetes</taxon>
        <taxon>Micrococcales</taxon>
        <taxon>Micrococcaceae</taxon>
        <taxon>Kocuria</taxon>
    </lineage>
</organism>
<comment type="caution">
    <text evidence="1">The sequence shown here is derived from an EMBL/GenBank/DDBJ whole genome shotgun (WGS) entry which is preliminary data.</text>
</comment>
<dbReference type="RefSeq" id="WP_129699461.1">
    <property type="nucleotide sequence ID" value="NZ_JAYWLT010000001.1"/>
</dbReference>
<dbReference type="Gene3D" id="1.10.10.10">
    <property type="entry name" value="Winged helix-like DNA-binding domain superfamily/Winged helix DNA-binding domain"/>
    <property type="match status" value="1"/>
</dbReference>
<dbReference type="PANTHER" id="PTHR34849:SF3">
    <property type="entry name" value="SSR2962 PROTEIN"/>
    <property type="match status" value="1"/>
</dbReference>
<dbReference type="InterPro" id="IPR036388">
    <property type="entry name" value="WH-like_DNA-bd_sf"/>
</dbReference>
<dbReference type="Proteomes" id="UP001558481">
    <property type="component" value="Unassembled WGS sequence"/>
</dbReference>
<protein>
    <submittedName>
        <fullName evidence="1">DUF433 domain-containing protein</fullName>
    </submittedName>
</protein>
<evidence type="ECO:0000313" key="1">
    <source>
        <dbReference type="EMBL" id="MEX3593403.1"/>
    </source>
</evidence>
<proteinExistence type="predicted"/>
<dbReference type="SUPFAM" id="SSF46689">
    <property type="entry name" value="Homeodomain-like"/>
    <property type="match status" value="1"/>
</dbReference>
<name>A0ABV3UYA4_9MICC</name>
<dbReference type="InterPro" id="IPR007367">
    <property type="entry name" value="DUF433"/>
</dbReference>